<comment type="caution">
    <text evidence="3">The sequence shown here is derived from an EMBL/GenBank/DDBJ whole genome shotgun (WGS) entry which is preliminary data.</text>
</comment>
<dbReference type="AlphaFoldDB" id="A0A8T2SBL5"/>
<feature type="repeat" description="PPR" evidence="2">
    <location>
        <begin position="231"/>
        <end position="265"/>
    </location>
</feature>
<protein>
    <recommendedName>
        <fullName evidence="5">Pentatricopeptide repeat-containing protein</fullName>
    </recommendedName>
</protein>
<dbReference type="Proteomes" id="UP000825935">
    <property type="component" value="Chromosome 21"/>
</dbReference>
<feature type="repeat" description="PPR" evidence="2">
    <location>
        <begin position="534"/>
        <end position="568"/>
    </location>
</feature>
<proteinExistence type="predicted"/>
<dbReference type="OrthoDB" id="185373at2759"/>
<sequence length="769" mass="85553">MDYLLSHNVCKEHLKGVADVVLKTSYPNRICSWNAMISSHAKSSQGRKALEIYHEMCQQGFQPNLVTYLGVLRACTNIKDPMHGMVMHSHIVKSGLESEIAVGSTLVDMYGKCGKMEMAYSVFKKLENRNIVSWAAMIAGCAHCGQGLMAFQLFSEMNKKRINPDRVMFLCMLKACCSLAAVVPGLVIHSHIVELELEGNVTLGSSLIDLYAKCGCLHEAENVFTRIPEPNVVAWSTIINAYVDHQQEGLAIECFRSMQRAGIEPGRVAFLAVLKASGNIGSIIQGRLVHDHVIKVTKHMDLIIGNSLIDMYCKCGSLIEARTVFDSLKYRDLVTYGVMIAGYAQNEHAHIAIELFERMFQEGIKPDRAVLLAAIKACAVGNALDEGKLIHYELVGSKFEADLIVGTALAEMYITCGYLMEGWTIFKLLPSHDNVIWSTILMGLVKHKQSHLVFQHFKDMTENGLQLDVPLLLCILKASTDMRMILEGRLLHKQIVICGFHSDVAVRSSLIDLYAKCGYLEDAQNVFDESIEQNVVSWGAMISGYVQYGQGFVALDLYSRMQHEDLKPEDATFTSALLACSSVGALDQGKIIHMHILQSRSQSDLIIQNTLVDLYMKCNRPQEAQATFDRLQSPDVVSWSALIGGYALIGDFKSMRQCLYLMCQGGLSPDKILYMTMLSAFSHVGLAEDGQVCVQALTRDFRFWPCLQHSNCILDLLGRSGSLKEGTTFLQAMPISPNSLSLTSLLTSCRIYGHIMRARHCFEHPTEAW</sequence>
<dbReference type="PANTHER" id="PTHR24015">
    <property type="entry name" value="OS07G0578800 PROTEIN-RELATED"/>
    <property type="match status" value="1"/>
</dbReference>
<dbReference type="InterPro" id="IPR046960">
    <property type="entry name" value="PPR_At4g14850-like_plant"/>
</dbReference>
<dbReference type="GO" id="GO:0003723">
    <property type="term" value="F:RNA binding"/>
    <property type="evidence" value="ECO:0007669"/>
    <property type="project" value="InterPro"/>
</dbReference>
<dbReference type="InterPro" id="IPR002885">
    <property type="entry name" value="PPR_rpt"/>
</dbReference>
<dbReference type="PROSITE" id="PS51375">
    <property type="entry name" value="PPR"/>
    <property type="match status" value="6"/>
</dbReference>
<dbReference type="GO" id="GO:0048731">
    <property type="term" value="P:system development"/>
    <property type="evidence" value="ECO:0007669"/>
    <property type="project" value="UniProtKB-ARBA"/>
</dbReference>
<dbReference type="OMA" id="TSMEALM"/>
<evidence type="ECO:0000256" key="1">
    <source>
        <dbReference type="ARBA" id="ARBA00022737"/>
    </source>
</evidence>
<evidence type="ECO:0000256" key="2">
    <source>
        <dbReference type="PROSITE-ProRule" id="PRU00708"/>
    </source>
</evidence>
<organism evidence="3 4">
    <name type="scientific">Ceratopteris richardii</name>
    <name type="common">Triangle waterfern</name>
    <dbReference type="NCBI Taxonomy" id="49495"/>
    <lineage>
        <taxon>Eukaryota</taxon>
        <taxon>Viridiplantae</taxon>
        <taxon>Streptophyta</taxon>
        <taxon>Embryophyta</taxon>
        <taxon>Tracheophyta</taxon>
        <taxon>Polypodiopsida</taxon>
        <taxon>Polypodiidae</taxon>
        <taxon>Polypodiales</taxon>
        <taxon>Pteridineae</taxon>
        <taxon>Pteridaceae</taxon>
        <taxon>Parkerioideae</taxon>
        <taxon>Ceratopteris</taxon>
    </lineage>
</organism>
<accession>A0A8T2SBL5</accession>
<evidence type="ECO:0008006" key="5">
    <source>
        <dbReference type="Google" id="ProtNLM"/>
    </source>
</evidence>
<feature type="repeat" description="PPR" evidence="2">
    <location>
        <begin position="332"/>
        <end position="366"/>
    </location>
</feature>
<evidence type="ECO:0000313" key="4">
    <source>
        <dbReference type="Proteomes" id="UP000825935"/>
    </source>
</evidence>
<dbReference type="NCBIfam" id="TIGR00756">
    <property type="entry name" value="PPR"/>
    <property type="match status" value="6"/>
</dbReference>
<gene>
    <name evidence="3" type="ORF">KP509_21G046200</name>
</gene>
<name>A0A8T2SBL5_CERRI</name>
<feature type="repeat" description="PPR" evidence="2">
    <location>
        <begin position="29"/>
        <end position="63"/>
    </location>
</feature>
<evidence type="ECO:0000313" key="3">
    <source>
        <dbReference type="EMBL" id="KAH7315356.1"/>
    </source>
</evidence>
<dbReference type="GO" id="GO:0009451">
    <property type="term" value="P:RNA modification"/>
    <property type="evidence" value="ECO:0007669"/>
    <property type="project" value="InterPro"/>
</dbReference>
<dbReference type="EMBL" id="CM035426">
    <property type="protein sequence ID" value="KAH7315356.1"/>
    <property type="molecule type" value="Genomic_DNA"/>
</dbReference>
<dbReference type="Pfam" id="PF13041">
    <property type="entry name" value="PPR_2"/>
    <property type="match status" value="2"/>
</dbReference>
<feature type="repeat" description="PPR" evidence="2">
    <location>
        <begin position="130"/>
        <end position="164"/>
    </location>
</feature>
<dbReference type="InterPro" id="IPR011990">
    <property type="entry name" value="TPR-like_helical_dom_sf"/>
</dbReference>
<keyword evidence="1" id="KW-0677">Repeat</keyword>
<dbReference type="FunFam" id="1.25.40.10:FF:000158">
    <property type="entry name" value="pentatricopeptide repeat-containing protein At2g33680"/>
    <property type="match status" value="1"/>
</dbReference>
<dbReference type="FunFam" id="1.25.40.10:FF:000031">
    <property type="entry name" value="Pentatricopeptide repeat-containing protein mitochondrial"/>
    <property type="match status" value="1"/>
</dbReference>
<dbReference type="Pfam" id="PF01535">
    <property type="entry name" value="PPR"/>
    <property type="match status" value="8"/>
</dbReference>
<keyword evidence="4" id="KW-1185">Reference proteome</keyword>
<dbReference type="FunFam" id="1.25.40.10:FF:000285">
    <property type="entry name" value="Pentatricopeptide repeat-containing protein, chloroplastic"/>
    <property type="match status" value="1"/>
</dbReference>
<dbReference type="PANTHER" id="PTHR24015:SF548">
    <property type="entry name" value="OS08G0340900 PROTEIN"/>
    <property type="match status" value="1"/>
</dbReference>
<feature type="repeat" description="PPR" evidence="2">
    <location>
        <begin position="635"/>
        <end position="669"/>
    </location>
</feature>
<dbReference type="FunFam" id="1.25.40.10:FF:000344">
    <property type="entry name" value="Pentatricopeptide repeat-containing protein"/>
    <property type="match status" value="2"/>
</dbReference>
<dbReference type="Gene3D" id="1.25.40.10">
    <property type="entry name" value="Tetratricopeptide repeat domain"/>
    <property type="match status" value="7"/>
</dbReference>
<dbReference type="Pfam" id="PF13812">
    <property type="entry name" value="PPR_3"/>
    <property type="match status" value="1"/>
</dbReference>
<reference evidence="3" key="1">
    <citation type="submission" date="2021-08" db="EMBL/GenBank/DDBJ databases">
        <title>WGS assembly of Ceratopteris richardii.</title>
        <authorList>
            <person name="Marchant D.B."/>
            <person name="Chen G."/>
            <person name="Jenkins J."/>
            <person name="Shu S."/>
            <person name="Leebens-Mack J."/>
            <person name="Grimwood J."/>
            <person name="Schmutz J."/>
            <person name="Soltis P."/>
            <person name="Soltis D."/>
            <person name="Chen Z.-H."/>
        </authorList>
    </citation>
    <scope>NUCLEOTIDE SEQUENCE</scope>
    <source>
        <strain evidence="3">Whitten #5841</strain>
        <tissue evidence="3">Leaf</tissue>
    </source>
</reference>